<feature type="compositionally biased region" description="Polar residues" evidence="5">
    <location>
        <begin position="687"/>
        <end position="698"/>
    </location>
</feature>
<accession>A0ABN8P7L6</accession>
<evidence type="ECO:0000256" key="4">
    <source>
        <dbReference type="ARBA" id="ARBA00023136"/>
    </source>
</evidence>
<feature type="transmembrane region" description="Helical" evidence="6">
    <location>
        <begin position="320"/>
        <end position="340"/>
    </location>
</feature>
<dbReference type="CDD" id="cd17318">
    <property type="entry name" value="MFS_SLC17"/>
    <property type="match status" value="2"/>
</dbReference>
<evidence type="ECO:0000256" key="2">
    <source>
        <dbReference type="ARBA" id="ARBA00022692"/>
    </source>
</evidence>
<comment type="subcellular location">
    <subcellularLocation>
        <location evidence="1">Membrane</location>
        <topology evidence="1">Multi-pass membrane protein</topology>
    </subcellularLocation>
</comment>
<dbReference type="InterPro" id="IPR011701">
    <property type="entry name" value="MFS"/>
</dbReference>
<feature type="region of interest" description="Disordered" evidence="5">
    <location>
        <begin position="687"/>
        <end position="706"/>
    </location>
</feature>
<feature type="transmembrane region" description="Helical" evidence="6">
    <location>
        <begin position="743"/>
        <end position="763"/>
    </location>
</feature>
<dbReference type="Pfam" id="PF07690">
    <property type="entry name" value="MFS_1"/>
    <property type="match status" value="2"/>
</dbReference>
<evidence type="ECO:0000256" key="3">
    <source>
        <dbReference type="ARBA" id="ARBA00022989"/>
    </source>
</evidence>
<keyword evidence="9" id="KW-1185">Reference proteome</keyword>
<reference evidence="8 9" key="1">
    <citation type="submission" date="2022-05" db="EMBL/GenBank/DDBJ databases">
        <authorList>
            <consortium name="Genoscope - CEA"/>
            <person name="William W."/>
        </authorList>
    </citation>
    <scope>NUCLEOTIDE SEQUENCE [LARGE SCALE GENOMIC DNA]</scope>
</reference>
<dbReference type="EMBL" id="CALNXK010000052">
    <property type="protein sequence ID" value="CAH3133036.1"/>
    <property type="molecule type" value="Genomic_DNA"/>
</dbReference>
<feature type="domain" description="Major facilitator superfamily (MFS) profile" evidence="7">
    <location>
        <begin position="662"/>
        <end position="1096"/>
    </location>
</feature>
<dbReference type="PANTHER" id="PTHR11662">
    <property type="entry name" value="SOLUTE CARRIER FAMILY 17"/>
    <property type="match status" value="1"/>
</dbReference>
<feature type="compositionally biased region" description="Polar residues" evidence="5">
    <location>
        <begin position="62"/>
        <end position="78"/>
    </location>
</feature>
<dbReference type="SUPFAM" id="SSF103473">
    <property type="entry name" value="MFS general substrate transporter"/>
    <property type="match status" value="2"/>
</dbReference>
<gene>
    <name evidence="8" type="ORF">PLOB_00036616</name>
</gene>
<feature type="domain" description="Major facilitator superfamily (MFS) profile" evidence="7">
    <location>
        <begin position="28"/>
        <end position="523"/>
    </location>
</feature>
<keyword evidence="4 6" id="KW-0472">Membrane</keyword>
<dbReference type="InterPro" id="IPR050382">
    <property type="entry name" value="MFS_Na/Anion_cotransporter"/>
</dbReference>
<dbReference type="PROSITE" id="PS50850">
    <property type="entry name" value="MFS"/>
    <property type="match status" value="2"/>
</dbReference>
<feature type="transmembrane region" description="Helical" evidence="6">
    <location>
        <begin position="122"/>
        <end position="142"/>
    </location>
</feature>
<feature type="transmembrane region" description="Helical" evidence="6">
    <location>
        <begin position="1072"/>
        <end position="1092"/>
    </location>
</feature>
<name>A0ABN8P7L6_9CNID</name>
<feature type="transmembrane region" description="Helical" evidence="6">
    <location>
        <begin position="27"/>
        <end position="47"/>
    </location>
</feature>
<feature type="region of interest" description="Disordered" evidence="5">
    <location>
        <begin position="447"/>
        <end position="469"/>
    </location>
</feature>
<protein>
    <recommendedName>
        <fullName evidence="7">Major facilitator superfamily (MFS) profile domain-containing protein</fullName>
    </recommendedName>
</protein>
<feature type="region of interest" description="Disordered" evidence="5">
    <location>
        <begin position="62"/>
        <end position="85"/>
    </location>
</feature>
<feature type="transmembrane region" description="Helical" evidence="6">
    <location>
        <begin position="500"/>
        <end position="519"/>
    </location>
</feature>
<dbReference type="Proteomes" id="UP001159405">
    <property type="component" value="Unassembled WGS sequence"/>
</dbReference>
<proteinExistence type="predicted"/>
<evidence type="ECO:0000256" key="6">
    <source>
        <dbReference type="SAM" id="Phobius"/>
    </source>
</evidence>
<feature type="transmembrane region" description="Helical" evidence="6">
    <location>
        <begin position="183"/>
        <end position="205"/>
    </location>
</feature>
<dbReference type="PANTHER" id="PTHR11662:SF399">
    <property type="entry name" value="FI19708P1-RELATED"/>
    <property type="match status" value="1"/>
</dbReference>
<dbReference type="InterPro" id="IPR036259">
    <property type="entry name" value="MFS_trans_sf"/>
</dbReference>
<feature type="transmembrane region" description="Helical" evidence="6">
    <location>
        <begin position="217"/>
        <end position="235"/>
    </location>
</feature>
<sequence>MEEALPLLQKTSCKSGRQSRCYMPARYVLAALSCSGFCVVYLLRVNLSVALVAMVNSTYANEQASGNNPECQRNSSTDSKQKDGEFNWDQKTQGIILGSFFYGYIITQLPGGWLGARFGGKYLFGLGVLCTSVLTIFTPLAARHSVGMLILVRILEGLGEGVTFPAMHAMWSSWAPPLERSKLVTLSYTGLQLGTILGMPVAGVLCGSDLWGGWPSVFYIFGGVGVLWFIMWTMLTHDRPANHPRISIKEREYIQSSIGAGQDKERRKHDTPWLAIFSSPAVWGIIVAHFSNNWGFYTFLTCLPSYFKEVLNFSISKNGFLSAIPFALSYILGISAGYLADWMRENDILSTGEVRKVFATGGYLIPACLMIATSYVGCTSTSLAVALFSLALGSSNLNTASYTVNHLDIAPRFSGVLMGITNAAGTIPGIVGPYVVGLLTDNQVCSTSHVQNPPRQGWTREKSTYTKPDSQGYPGNAFARVLHKEVAGKTRPTRLQWQKVFYISAGVYIIGWVTFVLFASGKVQEWNSPFEDKLVPIDIPRAPRKPVMADILSINNSDNAVTDTSHSAAEFFLMHYLFCANYCSSQRVPRASAGLSSFQGLPRISKFTSLVTSASPVISLAMEEALPLLRENSSNSYRQSRCYIPARYVLAALSCSGFCVMYLLRVNLSVALVAMVNSTYANEQASANNPECQRNSSTDSEKKDGEFNWDQKTQGLILASFFFGYVITQLPGGWLGTRFGGKYLLGLGVLCTSVLTIFTPLAARHSAGMLILVRILGGLGQGVTFPAMHAMWSFWAPPLERSKLITFSYEGKELGTILGMPLAGVLCASDIWGGWPSVFYVFGGVGILWSFIWMMFTYNRPANHPRISIKEREYIHATIGAEQDKGRRKYDTPWFAIFTSPAVWGIIVANVCNNWGFYTFLTCLPSYFKEVLNFSISQNGLLSALPFVCMWVTGIGSGQLADWMRENNVLSTGEVRKVLATGGYLIPACLMVATSYVGCNSTSLAVVLFSLALGASNLNAATYGVNHLDIAPRFSGVLMGITNSAAPISGIIGPFVVGLLKDNQPTRLQWQKVFYISAGMYVIGWVTFVLFASGKVQEWNTPCEDKFAPIDIPRAPRIPVMAEIVTIKNLNDPVTETSQSAAEC</sequence>
<keyword evidence="3 6" id="KW-1133">Transmembrane helix</keyword>
<evidence type="ECO:0000259" key="7">
    <source>
        <dbReference type="PROSITE" id="PS50850"/>
    </source>
</evidence>
<feature type="transmembrane region" description="Helical" evidence="6">
    <location>
        <begin position="1004"/>
        <end position="1025"/>
    </location>
</feature>
<evidence type="ECO:0000256" key="5">
    <source>
        <dbReference type="SAM" id="MobiDB-lite"/>
    </source>
</evidence>
<dbReference type="Gene3D" id="1.20.1250.20">
    <property type="entry name" value="MFS general substrate transporter like domains"/>
    <property type="match status" value="4"/>
</dbReference>
<feature type="transmembrane region" description="Helical" evidence="6">
    <location>
        <begin position="894"/>
        <end position="916"/>
    </location>
</feature>
<organism evidence="8 9">
    <name type="scientific">Porites lobata</name>
    <dbReference type="NCBI Taxonomy" id="104759"/>
    <lineage>
        <taxon>Eukaryota</taxon>
        <taxon>Metazoa</taxon>
        <taxon>Cnidaria</taxon>
        <taxon>Anthozoa</taxon>
        <taxon>Hexacorallia</taxon>
        <taxon>Scleractinia</taxon>
        <taxon>Fungiina</taxon>
        <taxon>Poritidae</taxon>
        <taxon>Porites</taxon>
    </lineage>
</organism>
<feature type="transmembrane region" description="Helical" evidence="6">
    <location>
        <begin position="1037"/>
        <end position="1060"/>
    </location>
</feature>
<feature type="transmembrane region" description="Helical" evidence="6">
    <location>
        <begin position="646"/>
        <end position="664"/>
    </location>
</feature>
<feature type="transmembrane region" description="Helical" evidence="6">
    <location>
        <begin position="838"/>
        <end position="858"/>
    </location>
</feature>
<feature type="transmembrane region" description="Helical" evidence="6">
    <location>
        <begin position="978"/>
        <end position="998"/>
    </location>
</feature>
<feature type="transmembrane region" description="Helical" evidence="6">
    <location>
        <begin position="95"/>
        <end position="115"/>
    </location>
</feature>
<feature type="transmembrane region" description="Helical" evidence="6">
    <location>
        <begin position="716"/>
        <end position="736"/>
    </location>
</feature>
<comment type="caution">
    <text evidence="8">The sequence shown here is derived from an EMBL/GenBank/DDBJ whole genome shotgun (WGS) entry which is preliminary data.</text>
</comment>
<evidence type="ECO:0000256" key="1">
    <source>
        <dbReference type="ARBA" id="ARBA00004141"/>
    </source>
</evidence>
<feature type="transmembrane region" description="Helical" evidence="6">
    <location>
        <begin position="769"/>
        <end position="794"/>
    </location>
</feature>
<dbReference type="InterPro" id="IPR020846">
    <property type="entry name" value="MFS_dom"/>
</dbReference>
<feature type="transmembrane region" description="Helical" evidence="6">
    <location>
        <begin position="361"/>
        <end position="392"/>
    </location>
</feature>
<evidence type="ECO:0000313" key="8">
    <source>
        <dbReference type="EMBL" id="CAH3133036.1"/>
    </source>
</evidence>
<evidence type="ECO:0000313" key="9">
    <source>
        <dbReference type="Proteomes" id="UP001159405"/>
    </source>
</evidence>
<keyword evidence="2 6" id="KW-0812">Transmembrane</keyword>